<dbReference type="EMBL" id="CP026255">
    <property type="protein sequence ID" value="AWP12164.1"/>
    <property type="molecule type" value="Genomic_DNA"/>
</dbReference>
<dbReference type="InterPro" id="IPR020133">
    <property type="entry name" value="DEPP"/>
</dbReference>
<proteinExistence type="predicted"/>
<sequence length="358" mass="40851">MLCLFLEAGKEGKRKRQLELYSSLKEKRHHQPETASEIKYVSSFKKKETADRYLRLQERTKEEKDSTKTIFKKSKQMVYEEGKRRVRRRQRKVSMRPRSRLLSKRRLLLPTIREGTEEAVRDLNEANTLHIAGHSQSVSSEDYLLSICHLAHPTFPIRDVSPDNIHTRQLDAVHQRLRLSRHSVGKTSASFEFSPTEEAQAMDVQQPEEKELSGGLMLGTFDPLEYLYGHQSDLSGSVRRVFVEGGFIRQHGSVWEDQARSRAHSIPRASSPVLPRQRKSSLPEFHPSTNTSAPNSSPKDSLSRSEAQRGTPAGRGAEGGRQKPTVKQSLISQWISDCRSAWREARVRVCMLPAIAEM</sequence>
<gene>
    <name evidence="2" type="ORF">SMAX5B_008817</name>
</gene>
<reference evidence="2 3" key="1">
    <citation type="submission" date="2017-12" db="EMBL/GenBank/DDBJ databases">
        <title>Integrating genomic resources of turbot (Scophthalmus maximus) in depth evaluation of genetic and physical mapping variation across individuals.</title>
        <authorList>
            <person name="Martinez P."/>
        </authorList>
    </citation>
    <scope>NUCLEOTIDE SEQUENCE [LARGE SCALE GENOMIC DNA]</scope>
</reference>
<evidence type="ECO:0000313" key="3">
    <source>
        <dbReference type="Proteomes" id="UP000246464"/>
    </source>
</evidence>
<evidence type="ECO:0000313" key="2">
    <source>
        <dbReference type="EMBL" id="AWP12164.1"/>
    </source>
</evidence>
<protein>
    <submittedName>
        <fullName evidence="2">Uncharacterized protein</fullName>
    </submittedName>
</protein>
<dbReference type="GO" id="GO:0010506">
    <property type="term" value="P:regulation of autophagy"/>
    <property type="evidence" value="ECO:0007669"/>
    <property type="project" value="TreeGrafter"/>
</dbReference>
<keyword evidence="3" id="KW-1185">Reference proteome</keyword>
<dbReference type="PANTHER" id="PTHR15426:SF6">
    <property type="entry name" value="PROTEIN DEPP1"/>
    <property type="match status" value="1"/>
</dbReference>
<name>A0A2U9C6J9_SCOMX</name>
<dbReference type="Proteomes" id="UP000246464">
    <property type="component" value="Chromosome 13"/>
</dbReference>
<organism evidence="2 3">
    <name type="scientific">Scophthalmus maximus</name>
    <name type="common">Turbot</name>
    <name type="synonym">Psetta maxima</name>
    <dbReference type="NCBI Taxonomy" id="52904"/>
    <lineage>
        <taxon>Eukaryota</taxon>
        <taxon>Metazoa</taxon>
        <taxon>Chordata</taxon>
        <taxon>Craniata</taxon>
        <taxon>Vertebrata</taxon>
        <taxon>Euteleostomi</taxon>
        <taxon>Actinopterygii</taxon>
        <taxon>Neopterygii</taxon>
        <taxon>Teleostei</taxon>
        <taxon>Neoteleostei</taxon>
        <taxon>Acanthomorphata</taxon>
        <taxon>Carangaria</taxon>
        <taxon>Pleuronectiformes</taxon>
        <taxon>Pleuronectoidei</taxon>
        <taxon>Scophthalmidae</taxon>
        <taxon>Scophthalmus</taxon>
    </lineage>
</organism>
<dbReference type="AlphaFoldDB" id="A0A2U9C6J9"/>
<accession>A0A2U9C6J9</accession>
<feature type="region of interest" description="Disordered" evidence="1">
    <location>
        <begin position="256"/>
        <end position="328"/>
    </location>
</feature>
<dbReference type="PANTHER" id="PTHR15426">
    <property type="entry name" value="PROTEIN DEPP1"/>
    <property type="match status" value="1"/>
</dbReference>
<evidence type="ECO:0000256" key="1">
    <source>
        <dbReference type="SAM" id="MobiDB-lite"/>
    </source>
</evidence>
<feature type="compositionally biased region" description="Low complexity" evidence="1">
    <location>
        <begin position="287"/>
        <end position="298"/>
    </location>
</feature>
<dbReference type="GO" id="GO:0005739">
    <property type="term" value="C:mitochondrion"/>
    <property type="evidence" value="ECO:0007669"/>
    <property type="project" value="TreeGrafter"/>
</dbReference>